<feature type="region of interest" description="Disordered" evidence="1">
    <location>
        <begin position="77"/>
        <end position="113"/>
    </location>
</feature>
<gene>
    <name evidence="2" type="ordered locus">Acid345_0943</name>
</gene>
<dbReference type="KEGG" id="aba:Acid345_0943"/>
<dbReference type="EnsemblBacteria" id="ABF39946">
    <property type="protein sequence ID" value="ABF39946"/>
    <property type="gene ID" value="Acid345_0943"/>
</dbReference>
<dbReference type="AlphaFoldDB" id="Q1IT54"/>
<evidence type="ECO:0000256" key="1">
    <source>
        <dbReference type="SAM" id="MobiDB-lite"/>
    </source>
</evidence>
<evidence type="ECO:0000313" key="2">
    <source>
        <dbReference type="EMBL" id="ABF39946.1"/>
    </source>
</evidence>
<sequence>MAVSGLVRRWLRGPGHNLSLHVLHLAQEVQMSQSSKHTDIVVCPLCLGHGEMPKALIALRWNDRETQRMLAQYGDEFTAGEHGGMDNPFESKEEATAGSTKQFHSSGDGVPKE</sequence>
<organism evidence="2 3">
    <name type="scientific">Koribacter versatilis (strain Ellin345)</name>
    <dbReference type="NCBI Taxonomy" id="204669"/>
    <lineage>
        <taxon>Bacteria</taxon>
        <taxon>Pseudomonadati</taxon>
        <taxon>Acidobacteriota</taxon>
        <taxon>Terriglobia</taxon>
        <taxon>Terriglobales</taxon>
        <taxon>Candidatus Korobacteraceae</taxon>
        <taxon>Candidatus Korobacter</taxon>
    </lineage>
</organism>
<dbReference type="HOGENOM" id="CLU_2130185_0_0_0"/>
<dbReference type="Proteomes" id="UP000002432">
    <property type="component" value="Chromosome"/>
</dbReference>
<keyword evidence="3" id="KW-1185">Reference proteome</keyword>
<dbReference type="EMBL" id="CP000360">
    <property type="protein sequence ID" value="ABF39946.1"/>
    <property type="molecule type" value="Genomic_DNA"/>
</dbReference>
<reference evidence="2 3" key="1">
    <citation type="journal article" date="2009" name="Appl. Environ. Microbiol.">
        <title>Three genomes from the phylum Acidobacteria provide insight into the lifestyles of these microorganisms in soils.</title>
        <authorList>
            <person name="Ward N.L."/>
            <person name="Challacombe J.F."/>
            <person name="Janssen P.H."/>
            <person name="Henrissat B."/>
            <person name="Coutinho P.M."/>
            <person name="Wu M."/>
            <person name="Xie G."/>
            <person name="Haft D.H."/>
            <person name="Sait M."/>
            <person name="Badger J."/>
            <person name="Barabote R.D."/>
            <person name="Bradley B."/>
            <person name="Brettin T.S."/>
            <person name="Brinkac L.M."/>
            <person name="Bruce D."/>
            <person name="Creasy T."/>
            <person name="Daugherty S.C."/>
            <person name="Davidsen T.M."/>
            <person name="DeBoy R.T."/>
            <person name="Detter J.C."/>
            <person name="Dodson R.J."/>
            <person name="Durkin A.S."/>
            <person name="Ganapathy A."/>
            <person name="Gwinn-Giglio M."/>
            <person name="Han C.S."/>
            <person name="Khouri H."/>
            <person name="Kiss H."/>
            <person name="Kothari S.P."/>
            <person name="Madupu R."/>
            <person name="Nelson K.E."/>
            <person name="Nelson W.C."/>
            <person name="Paulsen I."/>
            <person name="Penn K."/>
            <person name="Ren Q."/>
            <person name="Rosovitz M.J."/>
            <person name="Selengut J.D."/>
            <person name="Shrivastava S."/>
            <person name="Sullivan S.A."/>
            <person name="Tapia R."/>
            <person name="Thompson L.S."/>
            <person name="Watkins K.L."/>
            <person name="Yang Q."/>
            <person name="Yu C."/>
            <person name="Zafar N."/>
            <person name="Zhou L."/>
            <person name="Kuske C.R."/>
        </authorList>
    </citation>
    <scope>NUCLEOTIDE SEQUENCE [LARGE SCALE GENOMIC DNA]</scope>
    <source>
        <strain evidence="2 3">Ellin345</strain>
    </source>
</reference>
<accession>Q1IT54</accession>
<evidence type="ECO:0000313" key="3">
    <source>
        <dbReference type="Proteomes" id="UP000002432"/>
    </source>
</evidence>
<proteinExistence type="predicted"/>
<protein>
    <submittedName>
        <fullName evidence="2">Uncharacterized protein</fullName>
    </submittedName>
</protein>
<name>Q1IT54_KORVE</name>